<dbReference type="AlphaFoldDB" id="A0A1W1ZLJ8"/>
<dbReference type="EMBL" id="FWXS01000003">
    <property type="protein sequence ID" value="SMC49092.1"/>
    <property type="molecule type" value="Genomic_DNA"/>
</dbReference>
<feature type="domain" description="EamA" evidence="7">
    <location>
        <begin position="8"/>
        <end position="137"/>
    </location>
</feature>
<comment type="similarity">
    <text evidence="2">Belongs to the EamA transporter family.</text>
</comment>
<feature type="transmembrane region" description="Helical" evidence="6">
    <location>
        <begin position="149"/>
        <end position="168"/>
    </location>
</feature>
<feature type="transmembrane region" description="Helical" evidence="6">
    <location>
        <begin position="268"/>
        <end position="285"/>
    </location>
</feature>
<feature type="transmembrane region" description="Helical" evidence="6">
    <location>
        <begin position="92"/>
        <end position="113"/>
    </location>
</feature>
<feature type="transmembrane region" description="Helical" evidence="6">
    <location>
        <begin position="214"/>
        <end position="234"/>
    </location>
</feature>
<feature type="transmembrane region" description="Helical" evidence="6">
    <location>
        <begin position="120"/>
        <end position="137"/>
    </location>
</feature>
<dbReference type="SUPFAM" id="SSF103481">
    <property type="entry name" value="Multidrug resistance efflux transporter EmrE"/>
    <property type="match status" value="2"/>
</dbReference>
<dbReference type="GO" id="GO:0016020">
    <property type="term" value="C:membrane"/>
    <property type="evidence" value="ECO:0007669"/>
    <property type="project" value="UniProtKB-SubCell"/>
</dbReference>
<proteinExistence type="inferred from homology"/>
<evidence type="ECO:0000256" key="2">
    <source>
        <dbReference type="ARBA" id="ARBA00007362"/>
    </source>
</evidence>
<comment type="subcellular location">
    <subcellularLocation>
        <location evidence="1">Membrane</location>
        <topology evidence="1">Multi-pass membrane protein</topology>
    </subcellularLocation>
</comment>
<feature type="transmembrane region" description="Helical" evidence="6">
    <location>
        <begin position="64"/>
        <end position="86"/>
    </location>
</feature>
<dbReference type="Pfam" id="PF00892">
    <property type="entry name" value="EamA"/>
    <property type="match status" value="2"/>
</dbReference>
<sequence length="297" mass="32288">MKILSNKWALLAILSLTWGSSFILIKQSIAVYDPMQVGALRLSIAGLALVFFGVQNFKHIPKKLFPWVIVGGCLGNFIPMFLFPLAQEKVSSSMAGILDSLVPIFILLFGFLFFGMKSKWTQIIGALVGFAGAAILMSDDGNGGKSDLFNSMLIVLATAFYGMNGLIISKYLSGIQSFKLSSVIFTIWFGPALIILGLTGFFNEFQGTTEQWKGLGYVTILGLIGTATAMILFYKLIQQTSAIFASVVTYLMPIVAVIWGIIDGEKLTIIHALGGVLILAGVYLIQMNSKKVKKELD</sequence>
<keyword evidence="9" id="KW-1185">Reference proteome</keyword>
<name>A0A1W1ZLJ8_9FLAO</name>
<protein>
    <submittedName>
        <fullName evidence="8">Permease of the drug/metabolite transporter (DMT) superfamily</fullName>
    </submittedName>
</protein>
<organism evidence="8 9">
    <name type="scientific">Moheibacter sediminis</name>
    <dbReference type="NCBI Taxonomy" id="1434700"/>
    <lineage>
        <taxon>Bacteria</taxon>
        <taxon>Pseudomonadati</taxon>
        <taxon>Bacteroidota</taxon>
        <taxon>Flavobacteriia</taxon>
        <taxon>Flavobacteriales</taxon>
        <taxon>Weeksellaceae</taxon>
        <taxon>Moheibacter</taxon>
    </lineage>
</organism>
<dbReference type="RefSeq" id="WP_084016645.1">
    <property type="nucleotide sequence ID" value="NZ_FWXS01000003.1"/>
</dbReference>
<gene>
    <name evidence="8" type="ORF">SAMN06296427_10346</name>
</gene>
<dbReference type="Proteomes" id="UP000192393">
    <property type="component" value="Unassembled WGS sequence"/>
</dbReference>
<evidence type="ECO:0000256" key="4">
    <source>
        <dbReference type="ARBA" id="ARBA00022989"/>
    </source>
</evidence>
<reference evidence="8 9" key="1">
    <citation type="submission" date="2017-04" db="EMBL/GenBank/DDBJ databases">
        <authorList>
            <person name="Afonso C.L."/>
            <person name="Miller P.J."/>
            <person name="Scott M.A."/>
            <person name="Spackman E."/>
            <person name="Goraichik I."/>
            <person name="Dimitrov K.M."/>
            <person name="Suarez D.L."/>
            <person name="Swayne D.E."/>
        </authorList>
    </citation>
    <scope>NUCLEOTIDE SEQUENCE [LARGE SCALE GENOMIC DNA]</scope>
    <source>
        <strain evidence="8 9">CGMCC 1.12708</strain>
    </source>
</reference>
<evidence type="ECO:0000256" key="3">
    <source>
        <dbReference type="ARBA" id="ARBA00022692"/>
    </source>
</evidence>
<feature type="domain" description="EamA" evidence="7">
    <location>
        <begin position="152"/>
        <end position="285"/>
    </location>
</feature>
<evidence type="ECO:0000256" key="6">
    <source>
        <dbReference type="SAM" id="Phobius"/>
    </source>
</evidence>
<evidence type="ECO:0000259" key="7">
    <source>
        <dbReference type="Pfam" id="PF00892"/>
    </source>
</evidence>
<accession>A0A1W1ZLJ8</accession>
<feature type="transmembrane region" description="Helical" evidence="6">
    <location>
        <begin position="40"/>
        <end position="57"/>
    </location>
</feature>
<evidence type="ECO:0000256" key="1">
    <source>
        <dbReference type="ARBA" id="ARBA00004141"/>
    </source>
</evidence>
<dbReference type="OrthoDB" id="1117213at2"/>
<evidence type="ECO:0000313" key="8">
    <source>
        <dbReference type="EMBL" id="SMC49092.1"/>
    </source>
</evidence>
<feature type="transmembrane region" description="Helical" evidence="6">
    <location>
        <begin position="241"/>
        <end position="262"/>
    </location>
</feature>
<dbReference type="PANTHER" id="PTHR32322:SF2">
    <property type="entry name" value="EAMA DOMAIN-CONTAINING PROTEIN"/>
    <property type="match status" value="1"/>
</dbReference>
<dbReference type="PANTHER" id="PTHR32322">
    <property type="entry name" value="INNER MEMBRANE TRANSPORTER"/>
    <property type="match status" value="1"/>
</dbReference>
<dbReference type="InterPro" id="IPR000620">
    <property type="entry name" value="EamA_dom"/>
</dbReference>
<evidence type="ECO:0000256" key="5">
    <source>
        <dbReference type="ARBA" id="ARBA00023136"/>
    </source>
</evidence>
<dbReference type="InterPro" id="IPR037185">
    <property type="entry name" value="EmrE-like"/>
</dbReference>
<keyword evidence="3 6" id="KW-0812">Transmembrane</keyword>
<dbReference type="InterPro" id="IPR050638">
    <property type="entry name" value="AA-Vitamin_Transporters"/>
</dbReference>
<keyword evidence="4 6" id="KW-1133">Transmembrane helix</keyword>
<evidence type="ECO:0000313" key="9">
    <source>
        <dbReference type="Proteomes" id="UP000192393"/>
    </source>
</evidence>
<keyword evidence="5 6" id="KW-0472">Membrane</keyword>
<feature type="transmembrane region" description="Helical" evidence="6">
    <location>
        <begin position="180"/>
        <end position="202"/>
    </location>
</feature>